<protein>
    <submittedName>
        <fullName evidence="2">Uncharacterized protein</fullName>
    </submittedName>
</protein>
<name>A0A1X2A8K7_9MYCO</name>
<keyword evidence="1" id="KW-1133">Transmembrane helix</keyword>
<feature type="transmembrane region" description="Helical" evidence="1">
    <location>
        <begin position="50"/>
        <end position="68"/>
    </location>
</feature>
<dbReference type="Proteomes" id="UP000193285">
    <property type="component" value="Unassembled WGS sequence"/>
</dbReference>
<keyword evidence="1" id="KW-0472">Membrane</keyword>
<evidence type="ECO:0000313" key="2">
    <source>
        <dbReference type="EMBL" id="ORW44213.1"/>
    </source>
</evidence>
<dbReference type="RefSeq" id="WP_085245379.1">
    <property type="nucleotide sequence ID" value="NZ_LQPN01000053.1"/>
</dbReference>
<dbReference type="OrthoDB" id="4735783at2"/>
<dbReference type="STRING" id="767916.AWB91_24490"/>
<organism evidence="2 3">
    <name type="scientific">Mycobacterium paraense</name>
    <dbReference type="NCBI Taxonomy" id="767916"/>
    <lineage>
        <taxon>Bacteria</taxon>
        <taxon>Bacillati</taxon>
        <taxon>Actinomycetota</taxon>
        <taxon>Actinomycetes</taxon>
        <taxon>Mycobacteriales</taxon>
        <taxon>Mycobacteriaceae</taxon>
        <taxon>Mycobacterium</taxon>
        <taxon>Mycobacterium simiae complex</taxon>
    </lineage>
</organism>
<evidence type="ECO:0000256" key="1">
    <source>
        <dbReference type="SAM" id="Phobius"/>
    </source>
</evidence>
<dbReference type="EMBL" id="LQPN01000053">
    <property type="protein sequence ID" value="ORW44213.1"/>
    <property type="molecule type" value="Genomic_DNA"/>
</dbReference>
<accession>A0A1X2A8K7</accession>
<proteinExistence type="predicted"/>
<gene>
    <name evidence="2" type="ORF">AWB90_16985</name>
</gene>
<reference evidence="2 3" key="1">
    <citation type="journal article" date="2015" name="Emerg. Microbes Infect.">
        <title>Characterization of 17 strains belonging to the Mycobacterium simiae complex and description of Mycobacterium paraense sp. nov.</title>
        <authorList>
            <person name="Fusco da Costa A.R."/>
            <person name="Fedrizzi T."/>
            <person name="Lopes M.L."/>
            <person name="Pecorari M."/>
            <person name="Oliveira da Costa W.L."/>
            <person name="Giacobazzi E."/>
            <person name="da Costa Bahia J.R."/>
            <person name="De Sanctis V."/>
            <person name="Batista Lima K.V."/>
            <person name="Bertorelli R."/>
            <person name="Grottola A."/>
            <person name="Fabio A."/>
            <person name="Mariottini A."/>
            <person name="Ferretti P."/>
            <person name="Di Leva F."/>
            <person name="Fregni Serpini G."/>
            <person name="Tagliazucchi S."/>
            <person name="Rumpianesi F."/>
            <person name="Jousson O."/>
            <person name="Segata N."/>
            <person name="Tortoli E."/>
        </authorList>
    </citation>
    <scope>NUCLEOTIDE SEQUENCE [LARGE SCALE GENOMIC DNA]</scope>
    <source>
        <strain evidence="2 3">IEC33</strain>
    </source>
</reference>
<comment type="caution">
    <text evidence="2">The sequence shown here is derived from an EMBL/GenBank/DDBJ whole genome shotgun (WGS) entry which is preliminary data.</text>
</comment>
<evidence type="ECO:0000313" key="3">
    <source>
        <dbReference type="Proteomes" id="UP000193285"/>
    </source>
</evidence>
<dbReference type="AlphaFoldDB" id="A0A1X2A8K7"/>
<sequence>MTLTDPREALADQSDFIGYLVGLARIARVVHGLASDGQGRAEHPRDPDDFVYLLLGFASLGAAIEGFAGSAVAQQKPAAAPPPAAPITQWLR</sequence>
<keyword evidence="1" id="KW-0812">Transmembrane</keyword>